<dbReference type="GO" id="GO:0016020">
    <property type="term" value="C:membrane"/>
    <property type="evidence" value="ECO:0007669"/>
    <property type="project" value="TreeGrafter"/>
</dbReference>
<feature type="chain" id="PRO_5032974021" evidence="7">
    <location>
        <begin position="29"/>
        <end position="367"/>
    </location>
</feature>
<proteinExistence type="inferred from homology"/>
<dbReference type="InterPro" id="IPR001915">
    <property type="entry name" value="Peptidase_M48"/>
</dbReference>
<keyword evidence="1 6" id="KW-0645">Protease</keyword>
<evidence type="ECO:0000259" key="8">
    <source>
        <dbReference type="Pfam" id="PF01435"/>
    </source>
</evidence>
<dbReference type="PANTHER" id="PTHR22726:SF1">
    <property type="entry name" value="METALLOENDOPEPTIDASE OMA1, MITOCHONDRIAL"/>
    <property type="match status" value="1"/>
</dbReference>
<dbReference type="EMBL" id="JABAFA010000032">
    <property type="protein sequence ID" value="NMD99450.1"/>
    <property type="molecule type" value="Genomic_DNA"/>
</dbReference>
<organism evidence="9 10">
    <name type="scientific">Selenomonas bovis</name>
    <dbReference type="NCBI Taxonomy" id="416586"/>
    <lineage>
        <taxon>Bacteria</taxon>
        <taxon>Bacillati</taxon>
        <taxon>Bacillota</taxon>
        <taxon>Negativicutes</taxon>
        <taxon>Selenomonadales</taxon>
        <taxon>Selenomonadaceae</taxon>
        <taxon>Selenomonas</taxon>
    </lineage>
</organism>
<dbReference type="RefSeq" id="WP_170077781.1">
    <property type="nucleotide sequence ID" value="NZ_JABAFA010000032.1"/>
</dbReference>
<dbReference type="Proteomes" id="UP000543804">
    <property type="component" value="Unassembled WGS sequence"/>
</dbReference>
<evidence type="ECO:0000256" key="1">
    <source>
        <dbReference type="ARBA" id="ARBA00022670"/>
    </source>
</evidence>
<keyword evidence="10" id="KW-1185">Reference proteome</keyword>
<sequence>MSFKKRKQQIAAVLSACAVLFAGSFAYAPMPVANAGLFSTGDVVGALLGGAVYSAQINKQIKYYNNTEEGRQELLQQIKDQYGVNGDYALNARLDGIMSNLTSAIASVDPTIYDKPYLYFINNEKSFNAFCTLGHDMSVNTGLFDVLTNDDEIAVVLGHEMGHGQKDHPAIGAKRSIGPAVLAAATGGSILGNLAANAWNNQGITKPQEKEADALAFEYITHSNYNPGATAAIWQRVIDKSNGSKTPEIFYWAYGGSDHPSDTSRRDTAAEKLEAYSGKHVSIDKDEGVVKVNKQEFVKPAAAGDMSAKERAYFVMGNLAAAYHNGHNKEAATVEGQTVKLGAQPIMTCVDGDESPEVLAERLNKIK</sequence>
<dbReference type="PANTHER" id="PTHR22726">
    <property type="entry name" value="METALLOENDOPEPTIDASE OMA1"/>
    <property type="match status" value="1"/>
</dbReference>
<evidence type="ECO:0000256" key="3">
    <source>
        <dbReference type="ARBA" id="ARBA00022801"/>
    </source>
</evidence>
<protein>
    <submittedName>
        <fullName evidence="9">M48 family metalloprotease</fullName>
    </submittedName>
</protein>
<keyword evidence="5 6" id="KW-0482">Metalloprotease</keyword>
<dbReference type="GO" id="GO:0051603">
    <property type="term" value="P:proteolysis involved in protein catabolic process"/>
    <property type="evidence" value="ECO:0007669"/>
    <property type="project" value="TreeGrafter"/>
</dbReference>
<feature type="signal peptide" evidence="7">
    <location>
        <begin position="1"/>
        <end position="28"/>
    </location>
</feature>
<evidence type="ECO:0000256" key="5">
    <source>
        <dbReference type="ARBA" id="ARBA00023049"/>
    </source>
</evidence>
<dbReference type="CDD" id="cd07324">
    <property type="entry name" value="M48C_Oma1-like"/>
    <property type="match status" value="1"/>
</dbReference>
<dbReference type="Gene3D" id="3.30.2010.10">
    <property type="entry name" value="Metalloproteases ('zincins'), catalytic domain"/>
    <property type="match status" value="1"/>
</dbReference>
<dbReference type="InterPro" id="IPR051156">
    <property type="entry name" value="Mito/Outer_Membr_Metalloprot"/>
</dbReference>
<comment type="cofactor">
    <cofactor evidence="6">
        <name>Zn(2+)</name>
        <dbReference type="ChEBI" id="CHEBI:29105"/>
    </cofactor>
    <text evidence="6">Binds 1 zinc ion per subunit.</text>
</comment>
<dbReference type="GO" id="GO:0046872">
    <property type="term" value="F:metal ion binding"/>
    <property type="evidence" value="ECO:0007669"/>
    <property type="project" value="UniProtKB-KW"/>
</dbReference>
<gene>
    <name evidence="9" type="ORF">HF878_08220</name>
</gene>
<evidence type="ECO:0000256" key="4">
    <source>
        <dbReference type="ARBA" id="ARBA00022833"/>
    </source>
</evidence>
<evidence type="ECO:0000256" key="2">
    <source>
        <dbReference type="ARBA" id="ARBA00022723"/>
    </source>
</evidence>
<comment type="similarity">
    <text evidence="6">Belongs to the peptidase M48 family.</text>
</comment>
<dbReference type="AlphaFoldDB" id="A0A848B5K6"/>
<keyword evidence="4 6" id="KW-0862">Zinc</keyword>
<evidence type="ECO:0000256" key="7">
    <source>
        <dbReference type="SAM" id="SignalP"/>
    </source>
</evidence>
<feature type="domain" description="Peptidase M48" evidence="8">
    <location>
        <begin position="115"/>
        <end position="265"/>
    </location>
</feature>
<evidence type="ECO:0000313" key="10">
    <source>
        <dbReference type="Proteomes" id="UP000543804"/>
    </source>
</evidence>
<keyword evidence="7" id="KW-0732">Signal</keyword>
<dbReference type="Pfam" id="PF01435">
    <property type="entry name" value="Peptidase_M48"/>
    <property type="match status" value="1"/>
</dbReference>
<evidence type="ECO:0000313" key="9">
    <source>
        <dbReference type="EMBL" id="NMD99450.1"/>
    </source>
</evidence>
<dbReference type="GO" id="GO:0004222">
    <property type="term" value="F:metalloendopeptidase activity"/>
    <property type="evidence" value="ECO:0007669"/>
    <property type="project" value="InterPro"/>
</dbReference>
<comment type="caution">
    <text evidence="9">The sequence shown here is derived from an EMBL/GenBank/DDBJ whole genome shotgun (WGS) entry which is preliminary data.</text>
</comment>
<accession>A0A848B5K6</accession>
<evidence type="ECO:0000256" key="6">
    <source>
        <dbReference type="RuleBase" id="RU003983"/>
    </source>
</evidence>
<keyword evidence="2" id="KW-0479">Metal-binding</keyword>
<name>A0A848B5K6_9FIRM</name>
<keyword evidence="3 6" id="KW-0378">Hydrolase</keyword>
<reference evidence="9 10" key="1">
    <citation type="submission" date="2020-04" db="EMBL/GenBank/DDBJ databases">
        <authorList>
            <person name="Hitch T.C.A."/>
            <person name="Wylensek D."/>
            <person name="Clavel T."/>
        </authorList>
    </citation>
    <scope>NUCLEOTIDE SEQUENCE [LARGE SCALE GENOMIC DNA]</scope>
    <source>
        <strain evidence="9 10">PG-130-P53-12</strain>
    </source>
</reference>